<reference evidence="2" key="1">
    <citation type="journal article" date="2022" name="bioRxiv">
        <title>Sequencing and chromosome-scale assembly of the giantPleurodeles waltlgenome.</title>
        <authorList>
            <person name="Brown T."/>
            <person name="Elewa A."/>
            <person name="Iarovenko S."/>
            <person name="Subramanian E."/>
            <person name="Araus A.J."/>
            <person name="Petzold A."/>
            <person name="Susuki M."/>
            <person name="Suzuki K.-i.T."/>
            <person name="Hayashi T."/>
            <person name="Toyoda A."/>
            <person name="Oliveira C."/>
            <person name="Osipova E."/>
            <person name="Leigh N.D."/>
            <person name="Simon A."/>
            <person name="Yun M.H."/>
        </authorList>
    </citation>
    <scope>NUCLEOTIDE SEQUENCE</scope>
    <source>
        <strain evidence="2">20211129_DDA</strain>
        <tissue evidence="2">Liver</tissue>
    </source>
</reference>
<accession>A0AAV7SNK1</accession>
<feature type="compositionally biased region" description="Basic residues" evidence="1">
    <location>
        <begin position="76"/>
        <end position="91"/>
    </location>
</feature>
<dbReference type="AlphaFoldDB" id="A0AAV7SNK1"/>
<gene>
    <name evidence="2" type="ORF">NDU88_006093</name>
</gene>
<name>A0AAV7SNK1_PLEWA</name>
<dbReference type="EMBL" id="JANPWB010000008">
    <property type="protein sequence ID" value="KAJ1165676.1"/>
    <property type="molecule type" value="Genomic_DNA"/>
</dbReference>
<evidence type="ECO:0000313" key="2">
    <source>
        <dbReference type="EMBL" id="KAJ1165676.1"/>
    </source>
</evidence>
<organism evidence="2 3">
    <name type="scientific">Pleurodeles waltl</name>
    <name type="common">Iberian ribbed newt</name>
    <dbReference type="NCBI Taxonomy" id="8319"/>
    <lineage>
        <taxon>Eukaryota</taxon>
        <taxon>Metazoa</taxon>
        <taxon>Chordata</taxon>
        <taxon>Craniata</taxon>
        <taxon>Vertebrata</taxon>
        <taxon>Euteleostomi</taxon>
        <taxon>Amphibia</taxon>
        <taxon>Batrachia</taxon>
        <taxon>Caudata</taxon>
        <taxon>Salamandroidea</taxon>
        <taxon>Salamandridae</taxon>
        <taxon>Pleurodelinae</taxon>
        <taxon>Pleurodeles</taxon>
    </lineage>
</organism>
<evidence type="ECO:0000256" key="1">
    <source>
        <dbReference type="SAM" id="MobiDB-lite"/>
    </source>
</evidence>
<protein>
    <submittedName>
        <fullName evidence="2">Uncharacterized protein</fullName>
    </submittedName>
</protein>
<proteinExistence type="predicted"/>
<keyword evidence="3" id="KW-1185">Reference proteome</keyword>
<feature type="region of interest" description="Disordered" evidence="1">
    <location>
        <begin position="49"/>
        <end position="91"/>
    </location>
</feature>
<comment type="caution">
    <text evidence="2">The sequence shown here is derived from an EMBL/GenBank/DDBJ whole genome shotgun (WGS) entry which is preliminary data.</text>
</comment>
<dbReference type="Proteomes" id="UP001066276">
    <property type="component" value="Chromosome 4_2"/>
</dbReference>
<sequence length="91" mass="9537">MPASADGAPPVLRLLQTCHAQASGGYNACVIPGLVSGSLCPWATHRPSLPESPAVRPMLRDLGPHSSDQPSGHALPARHNRPHRHATTPCP</sequence>
<evidence type="ECO:0000313" key="3">
    <source>
        <dbReference type="Proteomes" id="UP001066276"/>
    </source>
</evidence>